<proteinExistence type="inferred from homology"/>
<evidence type="ECO:0000313" key="9">
    <source>
        <dbReference type="EMBL" id="MEU3785047.1"/>
    </source>
</evidence>
<comment type="caution">
    <text evidence="9">The sequence shown here is derived from an EMBL/GenBank/DDBJ whole genome shotgun (WGS) entry which is preliminary data.</text>
</comment>
<gene>
    <name evidence="9" type="ORF">AB0E89_31675</name>
</gene>
<dbReference type="InterPro" id="IPR003838">
    <property type="entry name" value="ABC3_permease_C"/>
</dbReference>
<feature type="domain" description="ABC3 transporter permease C-terminal" evidence="8">
    <location>
        <begin position="134"/>
        <end position="197"/>
    </location>
</feature>
<reference evidence="9 10" key="1">
    <citation type="submission" date="2024-06" db="EMBL/GenBank/DDBJ databases">
        <title>The Natural Products Discovery Center: Release of the First 8490 Sequenced Strains for Exploring Actinobacteria Biosynthetic Diversity.</title>
        <authorList>
            <person name="Kalkreuter E."/>
            <person name="Kautsar S.A."/>
            <person name="Yang D."/>
            <person name="Bader C.D."/>
            <person name="Teijaro C.N."/>
            <person name="Fluegel L."/>
            <person name="Davis C.M."/>
            <person name="Simpson J.R."/>
            <person name="Lauterbach L."/>
            <person name="Steele A.D."/>
            <person name="Gui C."/>
            <person name="Meng S."/>
            <person name="Li G."/>
            <person name="Viehrig K."/>
            <person name="Ye F."/>
            <person name="Su P."/>
            <person name="Kiefer A.F."/>
            <person name="Nichols A."/>
            <person name="Cepeda A.J."/>
            <person name="Yan W."/>
            <person name="Fan B."/>
            <person name="Jiang Y."/>
            <person name="Adhikari A."/>
            <person name="Zheng C.-J."/>
            <person name="Schuster L."/>
            <person name="Cowan T.M."/>
            <person name="Smanski M.J."/>
            <person name="Chevrette M.G."/>
            <person name="De Carvalho L.P.S."/>
            <person name="Shen B."/>
        </authorList>
    </citation>
    <scope>NUCLEOTIDE SEQUENCE [LARGE SCALE GENOMIC DNA]</scope>
    <source>
        <strain evidence="9 10">NPDC033843</strain>
    </source>
</reference>
<evidence type="ECO:0000256" key="5">
    <source>
        <dbReference type="ARBA" id="ARBA00023136"/>
    </source>
</evidence>
<evidence type="ECO:0000259" key="8">
    <source>
        <dbReference type="Pfam" id="PF02687"/>
    </source>
</evidence>
<dbReference type="Pfam" id="PF02687">
    <property type="entry name" value="FtsX"/>
    <property type="match status" value="1"/>
</dbReference>
<comment type="similarity">
    <text evidence="6">Belongs to the ABC-4 integral membrane protein family.</text>
</comment>
<accession>A0ABV2ZR68</accession>
<organism evidence="9 10">
    <name type="scientific">Streptomyces sp. 900129855</name>
    <dbReference type="NCBI Taxonomy" id="3155129"/>
    <lineage>
        <taxon>Bacteria</taxon>
        <taxon>Bacillati</taxon>
        <taxon>Actinomycetota</taxon>
        <taxon>Actinomycetes</taxon>
        <taxon>Kitasatosporales</taxon>
        <taxon>Streptomycetaceae</taxon>
        <taxon>Streptomyces</taxon>
    </lineage>
</organism>
<evidence type="ECO:0000256" key="2">
    <source>
        <dbReference type="ARBA" id="ARBA00022475"/>
    </source>
</evidence>
<evidence type="ECO:0000256" key="7">
    <source>
        <dbReference type="SAM" id="Phobius"/>
    </source>
</evidence>
<protein>
    <submittedName>
        <fullName evidence="9">FtsX-like permease family protein</fullName>
    </submittedName>
</protein>
<sequence>MFTGGSGPKGAGQVALDKDTADKGGYHVGDTVPVALKGPARTYKLSGIFTTDDELVASGGSLVLFETPVAQRLFRQPGFYEYVTVTAAPGVSSTELAAASGKTLPDSAKAETGRQLVDEEAKTVEGDARLLNGILFAFAGVALLVSVFLIANTFTMLRAVGLDRRGVTRMIQLEAVVISLFGAVIGIAVGAFLGWAVCEVTKADIAG</sequence>
<dbReference type="RefSeq" id="WP_361706555.1">
    <property type="nucleotide sequence ID" value="NZ_JBEZVE010000018.1"/>
</dbReference>
<feature type="transmembrane region" description="Helical" evidence="7">
    <location>
        <begin position="175"/>
        <end position="197"/>
    </location>
</feature>
<dbReference type="InterPro" id="IPR050250">
    <property type="entry name" value="Macrolide_Exporter_MacB"/>
</dbReference>
<evidence type="ECO:0000256" key="6">
    <source>
        <dbReference type="ARBA" id="ARBA00038076"/>
    </source>
</evidence>
<dbReference type="PANTHER" id="PTHR30572">
    <property type="entry name" value="MEMBRANE COMPONENT OF TRANSPORTER-RELATED"/>
    <property type="match status" value="1"/>
</dbReference>
<keyword evidence="5 7" id="KW-0472">Membrane</keyword>
<keyword evidence="2" id="KW-1003">Cell membrane</keyword>
<keyword evidence="3 7" id="KW-0812">Transmembrane</keyword>
<evidence type="ECO:0000256" key="1">
    <source>
        <dbReference type="ARBA" id="ARBA00004651"/>
    </source>
</evidence>
<keyword evidence="10" id="KW-1185">Reference proteome</keyword>
<dbReference type="EMBL" id="JBEZVE010000018">
    <property type="protein sequence ID" value="MEU3785047.1"/>
    <property type="molecule type" value="Genomic_DNA"/>
</dbReference>
<keyword evidence="4 7" id="KW-1133">Transmembrane helix</keyword>
<dbReference type="Proteomes" id="UP001550739">
    <property type="component" value="Unassembled WGS sequence"/>
</dbReference>
<evidence type="ECO:0000256" key="4">
    <source>
        <dbReference type="ARBA" id="ARBA00022989"/>
    </source>
</evidence>
<comment type="subcellular location">
    <subcellularLocation>
        <location evidence="1">Cell membrane</location>
        <topology evidence="1">Multi-pass membrane protein</topology>
    </subcellularLocation>
</comment>
<feature type="transmembrane region" description="Helical" evidence="7">
    <location>
        <begin position="130"/>
        <end position="154"/>
    </location>
</feature>
<dbReference type="PANTHER" id="PTHR30572:SF4">
    <property type="entry name" value="ABC TRANSPORTER PERMEASE YTRF"/>
    <property type="match status" value="1"/>
</dbReference>
<name>A0ABV2ZR68_9ACTN</name>
<evidence type="ECO:0000313" key="10">
    <source>
        <dbReference type="Proteomes" id="UP001550739"/>
    </source>
</evidence>
<evidence type="ECO:0000256" key="3">
    <source>
        <dbReference type="ARBA" id="ARBA00022692"/>
    </source>
</evidence>